<organism evidence="2 3">
    <name type="scientific">Lentinula detonsa</name>
    <dbReference type="NCBI Taxonomy" id="2804962"/>
    <lineage>
        <taxon>Eukaryota</taxon>
        <taxon>Fungi</taxon>
        <taxon>Dikarya</taxon>
        <taxon>Basidiomycota</taxon>
        <taxon>Agaricomycotina</taxon>
        <taxon>Agaricomycetes</taxon>
        <taxon>Agaricomycetidae</taxon>
        <taxon>Agaricales</taxon>
        <taxon>Marasmiineae</taxon>
        <taxon>Omphalotaceae</taxon>
        <taxon>Lentinula</taxon>
    </lineage>
</organism>
<keyword evidence="3" id="KW-1185">Reference proteome</keyword>
<gene>
    <name evidence="2" type="ORF">DFH05DRAFT_1460451</name>
</gene>
<dbReference type="AlphaFoldDB" id="A0A9W8P040"/>
<evidence type="ECO:0000256" key="1">
    <source>
        <dbReference type="SAM" id="MobiDB-lite"/>
    </source>
</evidence>
<accession>A0A9W8P040</accession>
<reference evidence="2 3" key="1">
    <citation type="journal article" date="2023" name="Proc. Natl. Acad. Sci. U.S.A.">
        <title>A global phylogenomic analysis of the shiitake genus Lentinula.</title>
        <authorList>
            <person name="Sierra-Patev S."/>
            <person name="Min B."/>
            <person name="Naranjo-Ortiz M."/>
            <person name="Looney B."/>
            <person name="Konkel Z."/>
            <person name="Slot J.C."/>
            <person name="Sakamoto Y."/>
            <person name="Steenwyk J.L."/>
            <person name="Rokas A."/>
            <person name="Carro J."/>
            <person name="Camarero S."/>
            <person name="Ferreira P."/>
            <person name="Molpeceres G."/>
            <person name="Ruiz-Duenas F.J."/>
            <person name="Serrano A."/>
            <person name="Henrissat B."/>
            <person name="Drula E."/>
            <person name="Hughes K.W."/>
            <person name="Mata J.L."/>
            <person name="Ishikawa N.K."/>
            <person name="Vargas-Isla R."/>
            <person name="Ushijima S."/>
            <person name="Smith C.A."/>
            <person name="Donoghue J."/>
            <person name="Ahrendt S."/>
            <person name="Andreopoulos W."/>
            <person name="He G."/>
            <person name="LaButti K."/>
            <person name="Lipzen A."/>
            <person name="Ng V."/>
            <person name="Riley R."/>
            <person name="Sandor L."/>
            <person name="Barry K."/>
            <person name="Martinez A.T."/>
            <person name="Xiao Y."/>
            <person name="Gibbons J.G."/>
            <person name="Terashima K."/>
            <person name="Grigoriev I.V."/>
            <person name="Hibbett D."/>
        </authorList>
    </citation>
    <scope>NUCLEOTIDE SEQUENCE [LARGE SCALE GENOMIC DNA]</scope>
    <source>
        <strain evidence="2 3">TFB7810</strain>
    </source>
</reference>
<sequence length="196" mass="22576">MCHNFTGVSKFVKTCQNMNFEVFLMHPHTEISSSYRAISDVIHVRFIADPRQVKRGPKPKPKQPLVRRRNQLVRSRSGNPIAQEMYLILESYRKHIGITGPFQIDYDNSYRAPVSWNHHDFIFWGENVGKECKEREDSDKGKKGCKVVFRGMGDDKSEKIDAGEELATVYFDSTKELFTVRGFHAGDYVVMLGNNV</sequence>
<feature type="compositionally biased region" description="Basic residues" evidence="1">
    <location>
        <begin position="53"/>
        <end position="71"/>
    </location>
</feature>
<comment type="caution">
    <text evidence="2">The sequence shown here is derived from an EMBL/GenBank/DDBJ whole genome shotgun (WGS) entry which is preliminary data.</text>
</comment>
<name>A0A9W8P040_9AGAR</name>
<protein>
    <submittedName>
        <fullName evidence="2">Uncharacterized protein</fullName>
    </submittedName>
</protein>
<evidence type="ECO:0000313" key="3">
    <source>
        <dbReference type="Proteomes" id="UP001142393"/>
    </source>
</evidence>
<feature type="region of interest" description="Disordered" evidence="1">
    <location>
        <begin position="52"/>
        <end position="71"/>
    </location>
</feature>
<dbReference type="Proteomes" id="UP001142393">
    <property type="component" value="Unassembled WGS sequence"/>
</dbReference>
<proteinExistence type="predicted"/>
<dbReference type="EMBL" id="JANVFU010000007">
    <property type="protein sequence ID" value="KAJ3744338.1"/>
    <property type="molecule type" value="Genomic_DNA"/>
</dbReference>
<evidence type="ECO:0000313" key="2">
    <source>
        <dbReference type="EMBL" id="KAJ3744338.1"/>
    </source>
</evidence>